<keyword evidence="3" id="KW-1185">Reference proteome</keyword>
<dbReference type="PANTHER" id="PTHR47326:SF1">
    <property type="entry name" value="HTH PSQ-TYPE DOMAIN-CONTAINING PROTEIN"/>
    <property type="match status" value="1"/>
</dbReference>
<name>F4X4J2_ACREC</name>
<organism evidence="3">
    <name type="scientific">Acromyrmex echinatior</name>
    <name type="common">Panamanian leafcutter ant</name>
    <name type="synonym">Acromyrmex octospinosus echinatior</name>
    <dbReference type="NCBI Taxonomy" id="103372"/>
    <lineage>
        <taxon>Eukaryota</taxon>
        <taxon>Metazoa</taxon>
        <taxon>Ecdysozoa</taxon>
        <taxon>Arthropoda</taxon>
        <taxon>Hexapoda</taxon>
        <taxon>Insecta</taxon>
        <taxon>Pterygota</taxon>
        <taxon>Neoptera</taxon>
        <taxon>Endopterygota</taxon>
        <taxon>Hymenoptera</taxon>
        <taxon>Apocrita</taxon>
        <taxon>Aculeata</taxon>
        <taxon>Formicoidea</taxon>
        <taxon>Formicidae</taxon>
        <taxon>Myrmicinae</taxon>
        <taxon>Acromyrmex</taxon>
    </lineage>
</organism>
<feature type="region of interest" description="Disordered" evidence="1">
    <location>
        <begin position="1"/>
        <end position="47"/>
    </location>
</feature>
<gene>
    <name evidence="2" type="ORF">G5I_13255</name>
</gene>
<dbReference type="InParanoid" id="F4X4J2"/>
<dbReference type="GO" id="GO:0003676">
    <property type="term" value="F:nucleic acid binding"/>
    <property type="evidence" value="ECO:0007669"/>
    <property type="project" value="InterPro"/>
</dbReference>
<dbReference type="Proteomes" id="UP000007755">
    <property type="component" value="Unassembled WGS sequence"/>
</dbReference>
<evidence type="ECO:0000313" key="2">
    <source>
        <dbReference type="EMBL" id="EGI58633.1"/>
    </source>
</evidence>
<protein>
    <submittedName>
        <fullName evidence="2">Uncharacterized protein</fullName>
    </submittedName>
</protein>
<dbReference type="Gene3D" id="3.30.420.10">
    <property type="entry name" value="Ribonuclease H-like superfamily/Ribonuclease H"/>
    <property type="match status" value="1"/>
</dbReference>
<dbReference type="PANTHER" id="PTHR47326">
    <property type="entry name" value="TRANSPOSABLE ELEMENT TC3 TRANSPOSASE-LIKE PROTEIN"/>
    <property type="match status" value="1"/>
</dbReference>
<accession>F4X4J2</accession>
<evidence type="ECO:0000313" key="3">
    <source>
        <dbReference type="Proteomes" id="UP000007755"/>
    </source>
</evidence>
<sequence>MYLTGEGNKKSPAEYAKLWSTNTSQRRSRRRSPSDVRGKSGTSGFLHNVGEMPHFPIIFYGRMRPPLRQMMFNSRNHLVWQFENPHAIRESAFQIVNQYRWSINVWAGVLKDRVIGPHFLPRLSAQAYREFLENDLPMLLEDVPLNKEYEGICIAYE</sequence>
<proteinExistence type="predicted"/>
<dbReference type="AlphaFoldDB" id="F4X4J2"/>
<dbReference type="InterPro" id="IPR036397">
    <property type="entry name" value="RNaseH_sf"/>
</dbReference>
<reference evidence="2" key="1">
    <citation type="submission" date="2011-02" db="EMBL/GenBank/DDBJ databases">
        <title>The genome of the leaf-cutting ant Acromyrmex echinatior suggests key adaptations to social evolution and fungus farming.</title>
        <authorList>
            <person name="Nygaard S."/>
            <person name="Zhang G."/>
        </authorList>
    </citation>
    <scope>NUCLEOTIDE SEQUENCE</scope>
</reference>
<dbReference type="EMBL" id="GL888649">
    <property type="protein sequence ID" value="EGI58633.1"/>
    <property type="molecule type" value="Genomic_DNA"/>
</dbReference>
<evidence type="ECO:0000256" key="1">
    <source>
        <dbReference type="SAM" id="MobiDB-lite"/>
    </source>
</evidence>